<evidence type="ECO:0000256" key="6">
    <source>
        <dbReference type="ARBA" id="ARBA00023157"/>
    </source>
</evidence>
<evidence type="ECO:0000259" key="12">
    <source>
        <dbReference type="Pfam" id="PF07992"/>
    </source>
</evidence>
<dbReference type="FunFam" id="3.30.390.30:FF:000001">
    <property type="entry name" value="Dihydrolipoyl dehydrogenase"/>
    <property type="match status" value="1"/>
</dbReference>
<keyword evidence="6" id="KW-1015">Disulfide bond</keyword>
<evidence type="ECO:0000256" key="4">
    <source>
        <dbReference type="ARBA" id="ARBA00022857"/>
    </source>
</evidence>
<dbReference type="PRINTS" id="PR00411">
    <property type="entry name" value="PNDRDTASEI"/>
</dbReference>
<feature type="disulfide bond" description="Redox-active" evidence="9">
    <location>
        <begin position="93"/>
        <end position="98"/>
    </location>
</feature>
<gene>
    <name evidence="13" type="primary">merA</name>
    <name evidence="13" type="ORF">Pla52n_00950</name>
</gene>
<dbReference type="EMBL" id="SJPN01000001">
    <property type="protein sequence ID" value="TWU07522.1"/>
    <property type="molecule type" value="Genomic_DNA"/>
</dbReference>
<evidence type="ECO:0000256" key="2">
    <source>
        <dbReference type="ARBA" id="ARBA00022630"/>
    </source>
</evidence>
<evidence type="ECO:0000256" key="10">
    <source>
        <dbReference type="RuleBase" id="RU003691"/>
    </source>
</evidence>
<feature type="binding site" evidence="8">
    <location>
        <position position="358"/>
    </location>
    <ligand>
        <name>FAD</name>
        <dbReference type="ChEBI" id="CHEBI:57692"/>
    </ligand>
</feature>
<dbReference type="EC" id="1.16.1.1" evidence="13"/>
<feature type="binding site" evidence="8">
    <location>
        <begin position="227"/>
        <end position="234"/>
    </location>
    <ligand>
        <name>NAD(+)</name>
        <dbReference type="ChEBI" id="CHEBI:57540"/>
    </ligand>
</feature>
<keyword evidence="8" id="KW-0520">NAD</keyword>
<keyword evidence="4" id="KW-0521">NADP</keyword>
<dbReference type="PANTHER" id="PTHR43014:SF2">
    <property type="entry name" value="MERCURIC REDUCTASE"/>
    <property type="match status" value="1"/>
</dbReference>
<keyword evidence="8" id="KW-0547">Nucleotide-binding</keyword>
<dbReference type="GO" id="GO:0050660">
    <property type="term" value="F:flavin adenine dinucleotide binding"/>
    <property type="evidence" value="ECO:0007669"/>
    <property type="project" value="TreeGrafter"/>
</dbReference>
<evidence type="ECO:0000256" key="1">
    <source>
        <dbReference type="ARBA" id="ARBA00007532"/>
    </source>
</evidence>
<evidence type="ECO:0000256" key="5">
    <source>
        <dbReference type="ARBA" id="ARBA00023002"/>
    </source>
</evidence>
<keyword evidence="7 10" id="KW-0676">Redox-active center</keyword>
<evidence type="ECO:0000256" key="3">
    <source>
        <dbReference type="ARBA" id="ARBA00022827"/>
    </source>
</evidence>
<proteinExistence type="inferred from homology"/>
<dbReference type="NCBIfam" id="NF004991">
    <property type="entry name" value="PRK06370.1-3"/>
    <property type="match status" value="1"/>
</dbReference>
<dbReference type="InterPro" id="IPR001100">
    <property type="entry name" value="Pyr_nuc-diS_OxRdtase"/>
</dbReference>
<dbReference type="AlphaFoldDB" id="A0A5C6B7E9"/>
<evidence type="ECO:0000256" key="9">
    <source>
        <dbReference type="PIRSR" id="PIRSR000350-4"/>
    </source>
</evidence>
<evidence type="ECO:0000313" key="14">
    <source>
        <dbReference type="Proteomes" id="UP000320176"/>
    </source>
</evidence>
<evidence type="ECO:0000259" key="11">
    <source>
        <dbReference type="Pfam" id="PF02852"/>
    </source>
</evidence>
<feature type="binding site" evidence="8">
    <location>
        <position position="166"/>
    </location>
    <ligand>
        <name>FAD</name>
        <dbReference type="ChEBI" id="CHEBI:57692"/>
    </ligand>
</feature>
<name>A0A5C6B7E9_9BACT</name>
<keyword evidence="2 10" id="KW-0285">Flavoprotein</keyword>
<accession>A0A5C6B7E9</accession>
<dbReference type="InterPro" id="IPR012999">
    <property type="entry name" value="Pyr_OxRdtase_I_AS"/>
</dbReference>
<dbReference type="Pfam" id="PF02852">
    <property type="entry name" value="Pyr_redox_dim"/>
    <property type="match status" value="1"/>
</dbReference>
<dbReference type="Gene3D" id="3.30.390.30">
    <property type="match status" value="1"/>
</dbReference>
<evidence type="ECO:0000256" key="8">
    <source>
        <dbReference type="PIRSR" id="PIRSR000350-3"/>
    </source>
</evidence>
<dbReference type="Proteomes" id="UP000320176">
    <property type="component" value="Unassembled WGS sequence"/>
</dbReference>
<dbReference type="InterPro" id="IPR036188">
    <property type="entry name" value="FAD/NAD-bd_sf"/>
</dbReference>
<evidence type="ECO:0000256" key="7">
    <source>
        <dbReference type="ARBA" id="ARBA00023284"/>
    </source>
</evidence>
<dbReference type="InterPro" id="IPR004099">
    <property type="entry name" value="Pyr_nucl-diS_OxRdtase_dimer"/>
</dbReference>
<comment type="caution">
    <text evidence="13">The sequence shown here is derived from an EMBL/GenBank/DDBJ whole genome shotgun (WGS) entry which is preliminary data.</text>
</comment>
<feature type="binding site" evidence="8">
    <location>
        <position position="102"/>
    </location>
    <ligand>
        <name>FAD</name>
        <dbReference type="ChEBI" id="CHEBI:57692"/>
    </ligand>
</feature>
<dbReference type="GO" id="GO:0016668">
    <property type="term" value="F:oxidoreductase activity, acting on a sulfur group of donors, NAD(P) as acceptor"/>
    <property type="evidence" value="ECO:0007669"/>
    <property type="project" value="InterPro"/>
</dbReference>
<dbReference type="PRINTS" id="PR00368">
    <property type="entry name" value="FADPNR"/>
</dbReference>
<dbReference type="Gene3D" id="3.50.50.60">
    <property type="entry name" value="FAD/NAD(P)-binding domain"/>
    <property type="match status" value="2"/>
</dbReference>
<dbReference type="PIRSF" id="PIRSF000350">
    <property type="entry name" value="Mercury_reductase_MerA"/>
    <property type="match status" value="1"/>
</dbReference>
<dbReference type="Pfam" id="PF07992">
    <property type="entry name" value="Pyr_redox_2"/>
    <property type="match status" value="1"/>
</dbReference>
<feature type="domain" description="Pyridine nucleotide-disulphide oxidoreductase dimerisation" evidence="11">
    <location>
        <begin position="393"/>
        <end position="500"/>
    </location>
</feature>
<organism evidence="13 14">
    <name type="scientific">Stieleria varia</name>
    <dbReference type="NCBI Taxonomy" id="2528005"/>
    <lineage>
        <taxon>Bacteria</taxon>
        <taxon>Pseudomonadati</taxon>
        <taxon>Planctomycetota</taxon>
        <taxon>Planctomycetia</taxon>
        <taxon>Pirellulales</taxon>
        <taxon>Pirellulaceae</taxon>
        <taxon>Stieleria</taxon>
    </lineage>
</organism>
<dbReference type="PANTHER" id="PTHR43014">
    <property type="entry name" value="MERCURIC REDUCTASE"/>
    <property type="match status" value="1"/>
</dbReference>
<protein>
    <submittedName>
        <fullName evidence="13">Mercuric reductase</fullName>
        <ecNumber evidence="13">1.16.1.1</ecNumber>
    </submittedName>
</protein>
<feature type="binding site" evidence="8">
    <location>
        <position position="250"/>
    </location>
    <ligand>
        <name>NAD(+)</name>
        <dbReference type="ChEBI" id="CHEBI:57540"/>
    </ligand>
</feature>
<dbReference type="InterPro" id="IPR023753">
    <property type="entry name" value="FAD/NAD-binding_dom"/>
</dbReference>
<dbReference type="SUPFAM" id="SSF51905">
    <property type="entry name" value="FAD/NAD(P)-binding domain"/>
    <property type="match status" value="1"/>
</dbReference>
<keyword evidence="3 8" id="KW-0274">FAD</keyword>
<keyword evidence="5 10" id="KW-0560">Oxidoreductase</keyword>
<dbReference type="SUPFAM" id="SSF55424">
    <property type="entry name" value="FAD/NAD-linked reductases, dimerisation (C-terminal) domain"/>
    <property type="match status" value="1"/>
</dbReference>
<comment type="cofactor">
    <cofactor evidence="8">
        <name>FAD</name>
        <dbReference type="ChEBI" id="CHEBI:57692"/>
    </cofactor>
    <text evidence="8">Binds 1 FAD per subunit.</text>
</comment>
<dbReference type="GO" id="GO:0003955">
    <property type="term" value="F:NAD(P)H dehydrogenase (quinone) activity"/>
    <property type="evidence" value="ECO:0007669"/>
    <property type="project" value="TreeGrafter"/>
</dbReference>
<dbReference type="PROSITE" id="PS00076">
    <property type="entry name" value="PYRIDINE_REDOX_1"/>
    <property type="match status" value="1"/>
</dbReference>
<reference evidence="13 14" key="1">
    <citation type="submission" date="2019-02" db="EMBL/GenBank/DDBJ databases">
        <title>Deep-cultivation of Planctomycetes and their phenomic and genomic characterization uncovers novel biology.</title>
        <authorList>
            <person name="Wiegand S."/>
            <person name="Jogler M."/>
            <person name="Boedeker C."/>
            <person name="Pinto D."/>
            <person name="Vollmers J."/>
            <person name="Rivas-Marin E."/>
            <person name="Kohn T."/>
            <person name="Peeters S.H."/>
            <person name="Heuer A."/>
            <person name="Rast P."/>
            <person name="Oberbeckmann S."/>
            <person name="Bunk B."/>
            <person name="Jeske O."/>
            <person name="Meyerdierks A."/>
            <person name="Storesund J.E."/>
            <person name="Kallscheuer N."/>
            <person name="Luecker S."/>
            <person name="Lage O.M."/>
            <person name="Pohl T."/>
            <person name="Merkel B.J."/>
            <person name="Hornburger P."/>
            <person name="Mueller R.-W."/>
            <person name="Bruemmer F."/>
            <person name="Labrenz M."/>
            <person name="Spormann A.M."/>
            <person name="Op Den Camp H."/>
            <person name="Overmann J."/>
            <person name="Amann R."/>
            <person name="Jetten M.S.M."/>
            <person name="Mascher T."/>
            <person name="Medema M.H."/>
            <person name="Devos D.P."/>
            <person name="Kaster A.-K."/>
            <person name="Ovreas L."/>
            <person name="Rohde M."/>
            <person name="Galperin M.Y."/>
            <person name="Jogler C."/>
        </authorList>
    </citation>
    <scope>NUCLEOTIDE SEQUENCE [LARGE SCALE GENOMIC DNA]</scope>
    <source>
        <strain evidence="13 14">Pla52n</strain>
    </source>
</reference>
<dbReference type="GO" id="GO:0016152">
    <property type="term" value="F:mercury (II) reductase (NADP+) activity"/>
    <property type="evidence" value="ECO:0007669"/>
    <property type="project" value="UniProtKB-EC"/>
</dbReference>
<feature type="binding site" evidence="8">
    <location>
        <position position="317"/>
    </location>
    <ligand>
        <name>NAD(+)</name>
        <dbReference type="ChEBI" id="CHEBI:57540"/>
    </ligand>
</feature>
<evidence type="ECO:0000313" key="13">
    <source>
        <dbReference type="EMBL" id="TWU07522.1"/>
    </source>
</evidence>
<feature type="domain" description="FAD/NAD(P)-binding" evidence="12">
    <location>
        <begin position="56"/>
        <end position="369"/>
    </location>
</feature>
<dbReference type="InterPro" id="IPR016156">
    <property type="entry name" value="FAD/NAD-linked_Rdtase_dimer_sf"/>
</dbReference>
<keyword evidence="14" id="KW-1185">Reference proteome</keyword>
<sequence length="526" mass="56947">MTRESMLKKESLVSNETMYAAHHDSPELQPFDQYNQKLAENVHPPQWVNPTPSGRYNLVVIGAGTAGLVTAAGAAGLGAKVALIERNLMGGDCLNVGCVPSKAIISAARVAATARGGDEFGIHVDNVTVDFGKVMERMRRLRADISPHDSAARFRDLGIDVFIGSGKFTSSDTVSVAGRDLKFKRAVIATGARAAKLSIPGWDEIQPLTNETIFSLTELPKRLTVIGGGPIGCELAQSFARFGSEVTQIEKATHILAREDSDAAAIVQSSMARDGVKFVLNANVTGFFQRGDEKVTVYEIEGIEHEVISDEVLIGIGRTPNVDGMGLETVGVQYDARQGVQVNDRLQTSNPRIWATGDVASRFKFTHAADFLARLTIGNTLFMGRSKASSLVIPWSTYTSPELAHVGLLPDQAAQRGIKIDTYTQPLSGVDRAILEGRTEGFARVHVKKGTDKIVGATVVAENAGDLISEFTMAMTHGLGLKKIGSTIHPYPTQAESIRKLGDQYNKTRLTPFVAKLFNNWLRWTR</sequence>
<comment type="similarity">
    <text evidence="1 10">Belongs to the class-I pyridine nucleotide-disulfide oxidoreductase family.</text>
</comment>